<evidence type="ECO:0000313" key="3">
    <source>
        <dbReference type="Proteomes" id="UP000191931"/>
    </source>
</evidence>
<reference evidence="2 3" key="1">
    <citation type="submission" date="2017-03" db="EMBL/GenBank/DDBJ databases">
        <authorList>
            <person name="Afonso C.L."/>
            <person name="Miller P.J."/>
            <person name="Scott M.A."/>
            <person name="Spackman E."/>
            <person name="Goraichik I."/>
            <person name="Dimitrov K.M."/>
            <person name="Suarez D.L."/>
            <person name="Swayne D.E."/>
        </authorList>
    </citation>
    <scope>NUCLEOTIDE SEQUENCE [LARGE SCALE GENOMIC DNA]</scope>
    <source>
        <strain evidence="2">PRJEB14757</strain>
    </source>
</reference>
<feature type="region of interest" description="Disordered" evidence="1">
    <location>
        <begin position="48"/>
        <end position="68"/>
    </location>
</feature>
<feature type="compositionally biased region" description="Basic and acidic residues" evidence="1">
    <location>
        <begin position="53"/>
        <end position="68"/>
    </location>
</feature>
<dbReference type="STRING" id="1246637.MTBBW1_600055"/>
<name>A0A1W1HII2_9BACT</name>
<proteinExistence type="predicted"/>
<dbReference type="EMBL" id="FWEV01000304">
    <property type="protein sequence ID" value="SLM32225.1"/>
    <property type="molecule type" value="Genomic_DNA"/>
</dbReference>
<gene>
    <name evidence="2" type="ORF">MTBBW1_600055</name>
</gene>
<organism evidence="2 3">
    <name type="scientific">Desulfamplus magnetovallimortis</name>
    <dbReference type="NCBI Taxonomy" id="1246637"/>
    <lineage>
        <taxon>Bacteria</taxon>
        <taxon>Pseudomonadati</taxon>
        <taxon>Thermodesulfobacteriota</taxon>
        <taxon>Desulfobacteria</taxon>
        <taxon>Desulfobacterales</taxon>
        <taxon>Desulfobacteraceae</taxon>
        <taxon>Desulfamplus</taxon>
    </lineage>
</organism>
<evidence type="ECO:0000313" key="2">
    <source>
        <dbReference type="EMBL" id="SLM32225.1"/>
    </source>
</evidence>
<accession>A0A1W1HII2</accession>
<evidence type="ECO:0000256" key="1">
    <source>
        <dbReference type="SAM" id="MobiDB-lite"/>
    </source>
</evidence>
<dbReference type="Proteomes" id="UP000191931">
    <property type="component" value="Unassembled WGS sequence"/>
</dbReference>
<keyword evidence="3" id="KW-1185">Reference proteome</keyword>
<protein>
    <submittedName>
        <fullName evidence="2">Uncharacterized protein</fullName>
    </submittedName>
</protein>
<dbReference type="AlphaFoldDB" id="A0A1W1HII2"/>
<sequence>MQMGKCRNHPDRETPYQCMKHNYFLCNECLQCSDPDIYCKFRSSCPIHFSSKKGFDKEEEKEKTEING</sequence>